<evidence type="ECO:0000256" key="1">
    <source>
        <dbReference type="SAM" id="SignalP"/>
    </source>
</evidence>
<evidence type="ECO:0000313" key="2">
    <source>
        <dbReference type="EMBL" id="KAF8438178.1"/>
    </source>
</evidence>
<evidence type="ECO:0000313" key="3">
    <source>
        <dbReference type="Proteomes" id="UP001194468"/>
    </source>
</evidence>
<dbReference type="EMBL" id="WHUW01000017">
    <property type="protein sequence ID" value="KAF8438178.1"/>
    <property type="molecule type" value="Genomic_DNA"/>
</dbReference>
<accession>A0AAD4GDN4</accession>
<keyword evidence="1" id="KW-0732">Signal</keyword>
<dbReference type="AlphaFoldDB" id="A0AAD4GDN4"/>
<feature type="chain" id="PRO_5042210680" evidence="1">
    <location>
        <begin position="20"/>
        <end position="230"/>
    </location>
</feature>
<feature type="signal peptide" evidence="1">
    <location>
        <begin position="1"/>
        <end position="19"/>
    </location>
</feature>
<proteinExistence type="predicted"/>
<comment type="caution">
    <text evidence="2">The sequence shown here is derived from an EMBL/GenBank/DDBJ whole genome shotgun (WGS) entry which is preliminary data.</text>
</comment>
<name>A0AAD4GDN4_BOLED</name>
<protein>
    <submittedName>
        <fullName evidence="2">Uncharacterized protein</fullName>
    </submittedName>
</protein>
<reference evidence="2" key="1">
    <citation type="submission" date="2019-10" db="EMBL/GenBank/DDBJ databases">
        <authorList>
            <consortium name="DOE Joint Genome Institute"/>
            <person name="Kuo A."/>
            <person name="Miyauchi S."/>
            <person name="Kiss E."/>
            <person name="Drula E."/>
            <person name="Kohler A."/>
            <person name="Sanchez-Garcia M."/>
            <person name="Andreopoulos B."/>
            <person name="Barry K.W."/>
            <person name="Bonito G."/>
            <person name="Buee M."/>
            <person name="Carver A."/>
            <person name="Chen C."/>
            <person name="Cichocki N."/>
            <person name="Clum A."/>
            <person name="Culley D."/>
            <person name="Crous P.W."/>
            <person name="Fauchery L."/>
            <person name="Girlanda M."/>
            <person name="Hayes R."/>
            <person name="Keri Z."/>
            <person name="LaButti K."/>
            <person name="Lipzen A."/>
            <person name="Lombard V."/>
            <person name="Magnuson J."/>
            <person name="Maillard F."/>
            <person name="Morin E."/>
            <person name="Murat C."/>
            <person name="Nolan M."/>
            <person name="Ohm R."/>
            <person name="Pangilinan J."/>
            <person name="Pereira M."/>
            <person name="Perotto S."/>
            <person name="Peter M."/>
            <person name="Riley R."/>
            <person name="Sitrit Y."/>
            <person name="Stielow B."/>
            <person name="Szollosi G."/>
            <person name="Zifcakova L."/>
            <person name="Stursova M."/>
            <person name="Spatafora J.W."/>
            <person name="Tedersoo L."/>
            <person name="Vaario L.-M."/>
            <person name="Yamada A."/>
            <person name="Yan M."/>
            <person name="Wang P."/>
            <person name="Xu J."/>
            <person name="Bruns T."/>
            <person name="Baldrian P."/>
            <person name="Vilgalys R."/>
            <person name="Henrissat B."/>
            <person name="Grigoriev I.V."/>
            <person name="Hibbett D."/>
            <person name="Nagy L.G."/>
            <person name="Martin F.M."/>
        </authorList>
    </citation>
    <scope>NUCLEOTIDE SEQUENCE</scope>
    <source>
        <strain evidence="2">BED1</strain>
    </source>
</reference>
<keyword evidence="3" id="KW-1185">Reference proteome</keyword>
<sequence>MVSTVQFITLLVAPLAVLACEGECITGITKEYLKRYSPTIVDVFQNMADKIDAQIIPPENRRQDAISYFTPVIDAYNKVSYNSLEHAIFPSYFHGKCRDANGTVPAGCPNPDCPVVCGTPGSLVHFFPILTHIVFNQTSGQLTNMISPGTKVYQQVKKMVLADARKTQRRALSRAPRSAKIRAQGTTAAEKHFRTIMKDFPTMMLAACGGSNLAQCRWETYMKKFILQYP</sequence>
<organism evidence="2 3">
    <name type="scientific">Boletus edulis BED1</name>
    <dbReference type="NCBI Taxonomy" id="1328754"/>
    <lineage>
        <taxon>Eukaryota</taxon>
        <taxon>Fungi</taxon>
        <taxon>Dikarya</taxon>
        <taxon>Basidiomycota</taxon>
        <taxon>Agaricomycotina</taxon>
        <taxon>Agaricomycetes</taxon>
        <taxon>Agaricomycetidae</taxon>
        <taxon>Boletales</taxon>
        <taxon>Boletineae</taxon>
        <taxon>Boletaceae</taxon>
        <taxon>Boletoideae</taxon>
        <taxon>Boletus</taxon>
    </lineage>
</organism>
<reference evidence="2" key="2">
    <citation type="journal article" date="2020" name="Nat. Commun.">
        <title>Large-scale genome sequencing of mycorrhizal fungi provides insights into the early evolution of symbiotic traits.</title>
        <authorList>
            <person name="Miyauchi S."/>
            <person name="Kiss E."/>
            <person name="Kuo A."/>
            <person name="Drula E."/>
            <person name="Kohler A."/>
            <person name="Sanchez-Garcia M."/>
            <person name="Morin E."/>
            <person name="Andreopoulos B."/>
            <person name="Barry K.W."/>
            <person name="Bonito G."/>
            <person name="Buee M."/>
            <person name="Carver A."/>
            <person name="Chen C."/>
            <person name="Cichocki N."/>
            <person name="Clum A."/>
            <person name="Culley D."/>
            <person name="Crous P.W."/>
            <person name="Fauchery L."/>
            <person name="Girlanda M."/>
            <person name="Hayes R.D."/>
            <person name="Keri Z."/>
            <person name="LaButti K."/>
            <person name="Lipzen A."/>
            <person name="Lombard V."/>
            <person name="Magnuson J."/>
            <person name="Maillard F."/>
            <person name="Murat C."/>
            <person name="Nolan M."/>
            <person name="Ohm R.A."/>
            <person name="Pangilinan J."/>
            <person name="Pereira M.F."/>
            <person name="Perotto S."/>
            <person name="Peter M."/>
            <person name="Pfister S."/>
            <person name="Riley R."/>
            <person name="Sitrit Y."/>
            <person name="Stielow J.B."/>
            <person name="Szollosi G."/>
            <person name="Zifcakova L."/>
            <person name="Stursova M."/>
            <person name="Spatafora J.W."/>
            <person name="Tedersoo L."/>
            <person name="Vaario L.M."/>
            <person name="Yamada A."/>
            <person name="Yan M."/>
            <person name="Wang P."/>
            <person name="Xu J."/>
            <person name="Bruns T."/>
            <person name="Baldrian P."/>
            <person name="Vilgalys R."/>
            <person name="Dunand C."/>
            <person name="Henrissat B."/>
            <person name="Grigoriev I.V."/>
            <person name="Hibbett D."/>
            <person name="Nagy L.G."/>
            <person name="Martin F.M."/>
        </authorList>
    </citation>
    <scope>NUCLEOTIDE SEQUENCE</scope>
    <source>
        <strain evidence="2">BED1</strain>
    </source>
</reference>
<dbReference type="Proteomes" id="UP001194468">
    <property type="component" value="Unassembled WGS sequence"/>
</dbReference>
<gene>
    <name evidence="2" type="ORF">L210DRAFT_3482357</name>
</gene>